<dbReference type="Pfam" id="PF25532">
    <property type="entry name" value="CH_CAMSAP2_N"/>
    <property type="match status" value="1"/>
</dbReference>
<dbReference type="InterPro" id="IPR058042">
    <property type="entry name" value="CAMSAP_N"/>
</dbReference>
<evidence type="ECO:0000256" key="7">
    <source>
        <dbReference type="SAM" id="Coils"/>
    </source>
</evidence>
<evidence type="ECO:0000256" key="3">
    <source>
        <dbReference type="ARBA" id="ARBA00022701"/>
    </source>
</evidence>
<dbReference type="EMBL" id="JAKKPZ010000010">
    <property type="protein sequence ID" value="KAI1716324.1"/>
    <property type="molecule type" value="Genomic_DNA"/>
</dbReference>
<dbReference type="GO" id="GO:0007026">
    <property type="term" value="P:negative regulation of microtubule depolymerization"/>
    <property type="evidence" value="ECO:0007669"/>
    <property type="project" value="TreeGrafter"/>
</dbReference>
<keyword evidence="4 7" id="KW-0175">Coiled coil</keyword>
<dbReference type="PANTHER" id="PTHR21595">
    <property type="entry name" value="PATRONIN"/>
    <property type="match status" value="1"/>
</dbReference>
<protein>
    <submittedName>
        <fullName evidence="10">Microtubule-binding calmodulin-regulated spectrin-associated domain-containing protein</fullName>
    </submittedName>
</protein>
<sequence>MDQSARTININEYNAAEGKLKASLKWLIARCYTSTDVPDNLSNLFYIDEKSSLQLLPVVVVCLKNGSLYSQAASKILHDNALVGGSISSVLHALSSINIEVREADGSHVTEDMLTSPEKPLQISSHVALIDALMTAHLKSVISIEKVVQAVSDEVENYDVPLQSNVNDGAATIPEMEDLYEDLCDGTCVSVLLSFYRPNEVPIRDIYFNDPMSINDCRFNLSIIKIPSSDDAKEICAYTRNTGSSSSKHCESASAPSESQPIFAWIFSKGSHYFRCFCGFFDDIKMNEVQENDETTKKSHTVQKSAAEVKLQMEELRRQLERSKMIQSVMDEEKRSKAGKDAFFRVMSKSANEDELSHLNTAAANAQYTPSRDDINRDLHNYQQEHIDNRKKSQHESMNHTAPHQEFASPPFSRNMQTMSPNFPQHAHTLQNIGHAAMIGQHVGQLPYDGTQMGVGMPPQNYEQGHYALPQAALGSHNYNSPYSVGAPTQLYGGNAVDPMFYGQQYQQQQPRGFPNNNNFYQPPFHSQQMQSSNSQPNALNLIHQHQQMGAQPPYGQYQPGYAPPMQPNHHYAAPSPYATTRPPEGMMSYSVNEHFTPQYPSDLTSPTMASQSQFLGAHPSGQSAFRLHQPNASASRLDPPLEINRNLTNWGLTYGERTPRKMWDTYRSEQNINAAAASVALSTGTIGHGEPDAANNVTPRPSEEPKTTTHAIIQENKPAPACGSPLSTQTPNADPNTNAVVPKQMAPKPTGFFETASVGNPEMTAEMQAKRRALLANQIKRKEKVVLLTDQKEQEVAEKRQQELEKQEEAEQRKMERELKRQKLLEDYKRKKMEQELGESPSGSNSARASSSSTASLSRGHSQPPFGRPKSQSNMSTLHTRTLQRPGRNQTCLTEDDNNTPRIRVPSIAEPTLKLFAKHQPKSNRVLILNALQHSIFPGTVSSEQKNKAQTAIAQSDSKHFLVLFRDHKCQYRGLYTWDQISDTTHRIDGSGPKICNEDMMTLMFKYDSGAKHFSRIPTKHLSATIDGFTIGDNHWQKTKIPHSSR</sequence>
<feature type="compositionally biased region" description="Polar residues" evidence="8">
    <location>
        <begin position="871"/>
        <end position="894"/>
    </location>
</feature>
<dbReference type="SMART" id="SM01051">
    <property type="entry name" value="CAMSAP_CKK"/>
    <property type="match status" value="1"/>
</dbReference>
<evidence type="ECO:0000256" key="5">
    <source>
        <dbReference type="ARBA" id="ARBA00023212"/>
    </source>
</evidence>
<keyword evidence="3 6" id="KW-0493">Microtubule</keyword>
<accession>A0AAD4N5N4</accession>
<keyword evidence="11" id="KW-1185">Reference proteome</keyword>
<keyword evidence="2" id="KW-0963">Cytoplasm</keyword>
<feature type="compositionally biased region" description="Polar residues" evidence="8">
    <location>
        <begin position="727"/>
        <end position="740"/>
    </location>
</feature>
<dbReference type="InterPro" id="IPR038209">
    <property type="entry name" value="CKK_dom_sf"/>
</dbReference>
<comment type="subcellular location">
    <subcellularLocation>
        <location evidence="1">Cytoplasm</location>
        <location evidence="1">Cytoskeleton</location>
    </subcellularLocation>
</comment>
<dbReference type="Gene3D" id="3.10.20.360">
    <property type="entry name" value="CKK domain"/>
    <property type="match status" value="1"/>
</dbReference>
<dbReference type="PANTHER" id="PTHR21595:SF0">
    <property type="entry name" value="PATRONIN"/>
    <property type="match status" value="1"/>
</dbReference>
<gene>
    <name evidence="10" type="ORF">DdX_07370</name>
</gene>
<evidence type="ECO:0000256" key="8">
    <source>
        <dbReference type="SAM" id="MobiDB-lite"/>
    </source>
</evidence>
<feature type="region of interest" description="Disordered" evidence="8">
    <location>
        <begin position="834"/>
        <end position="904"/>
    </location>
</feature>
<name>A0AAD4N5N4_9BILA</name>
<organism evidence="10 11">
    <name type="scientific">Ditylenchus destructor</name>
    <dbReference type="NCBI Taxonomy" id="166010"/>
    <lineage>
        <taxon>Eukaryota</taxon>
        <taxon>Metazoa</taxon>
        <taxon>Ecdysozoa</taxon>
        <taxon>Nematoda</taxon>
        <taxon>Chromadorea</taxon>
        <taxon>Rhabditida</taxon>
        <taxon>Tylenchina</taxon>
        <taxon>Tylenchomorpha</taxon>
        <taxon>Sphaerularioidea</taxon>
        <taxon>Anguinidae</taxon>
        <taxon>Anguininae</taxon>
        <taxon>Ditylenchus</taxon>
    </lineage>
</organism>
<evidence type="ECO:0000313" key="11">
    <source>
        <dbReference type="Proteomes" id="UP001201812"/>
    </source>
</evidence>
<evidence type="ECO:0000256" key="6">
    <source>
        <dbReference type="PROSITE-ProRule" id="PRU00841"/>
    </source>
</evidence>
<evidence type="ECO:0000256" key="1">
    <source>
        <dbReference type="ARBA" id="ARBA00004245"/>
    </source>
</evidence>
<dbReference type="PROSITE" id="PS51508">
    <property type="entry name" value="CKK"/>
    <property type="match status" value="1"/>
</dbReference>
<feature type="region of interest" description="Disordered" evidence="8">
    <location>
        <begin position="727"/>
        <end position="749"/>
    </location>
</feature>
<reference evidence="10" key="1">
    <citation type="submission" date="2022-01" db="EMBL/GenBank/DDBJ databases">
        <title>Genome Sequence Resource for Two Populations of Ditylenchus destructor, the Migratory Endoparasitic Phytonematode.</title>
        <authorList>
            <person name="Zhang H."/>
            <person name="Lin R."/>
            <person name="Xie B."/>
        </authorList>
    </citation>
    <scope>NUCLEOTIDE SEQUENCE</scope>
    <source>
        <strain evidence="10">BazhouSP</strain>
    </source>
</reference>
<evidence type="ECO:0000313" key="10">
    <source>
        <dbReference type="EMBL" id="KAI1716324.1"/>
    </source>
</evidence>
<dbReference type="GO" id="GO:0031122">
    <property type="term" value="P:cytoplasmic microtubule organization"/>
    <property type="evidence" value="ECO:0007669"/>
    <property type="project" value="TreeGrafter"/>
</dbReference>
<dbReference type="GO" id="GO:0051011">
    <property type="term" value="F:microtubule minus-end binding"/>
    <property type="evidence" value="ECO:0007669"/>
    <property type="project" value="TreeGrafter"/>
</dbReference>
<dbReference type="GO" id="GO:0005516">
    <property type="term" value="F:calmodulin binding"/>
    <property type="evidence" value="ECO:0007669"/>
    <property type="project" value="InterPro"/>
</dbReference>
<feature type="region of interest" description="Disordered" evidence="8">
    <location>
        <begin position="688"/>
        <end position="710"/>
    </location>
</feature>
<evidence type="ECO:0000256" key="4">
    <source>
        <dbReference type="ARBA" id="ARBA00023054"/>
    </source>
</evidence>
<evidence type="ECO:0000259" key="9">
    <source>
        <dbReference type="PROSITE" id="PS51508"/>
    </source>
</evidence>
<dbReference type="GO" id="GO:0036449">
    <property type="term" value="C:microtubule minus-end"/>
    <property type="evidence" value="ECO:0007669"/>
    <property type="project" value="TreeGrafter"/>
</dbReference>
<dbReference type="InterPro" id="IPR032940">
    <property type="entry name" value="CAMSAP"/>
</dbReference>
<dbReference type="SUPFAM" id="SSF50346">
    <property type="entry name" value="PRC-barrel domain"/>
    <property type="match status" value="1"/>
</dbReference>
<feature type="compositionally biased region" description="Low complexity" evidence="8">
    <location>
        <begin position="841"/>
        <end position="859"/>
    </location>
</feature>
<dbReference type="Pfam" id="PF11971">
    <property type="entry name" value="CAMSAP_CH"/>
    <property type="match status" value="1"/>
</dbReference>
<feature type="coiled-coil region" evidence="7">
    <location>
        <begin position="788"/>
        <end position="828"/>
    </location>
</feature>
<dbReference type="AlphaFoldDB" id="A0AAD4N5N4"/>
<comment type="caution">
    <text evidence="10">The sequence shown here is derived from an EMBL/GenBank/DDBJ whole genome shotgun (WGS) entry which is preliminary data.</text>
</comment>
<evidence type="ECO:0000256" key="2">
    <source>
        <dbReference type="ARBA" id="ARBA00022490"/>
    </source>
</evidence>
<dbReference type="InterPro" id="IPR014797">
    <property type="entry name" value="CKK_CAMSAP"/>
</dbReference>
<dbReference type="Pfam" id="PF08683">
    <property type="entry name" value="CAMSAP_CKK"/>
    <property type="match status" value="1"/>
</dbReference>
<dbReference type="InterPro" id="IPR011033">
    <property type="entry name" value="PRC_barrel-like_sf"/>
</dbReference>
<comment type="domain">
    <text evidence="6">The CKK domain binds microtubules.</text>
</comment>
<keyword evidence="5" id="KW-0206">Cytoskeleton</keyword>
<dbReference type="Proteomes" id="UP001201812">
    <property type="component" value="Unassembled WGS sequence"/>
</dbReference>
<proteinExistence type="inferred from homology"/>
<dbReference type="InterPro" id="IPR022613">
    <property type="entry name" value="CH_CAMSAP_2"/>
</dbReference>
<feature type="domain" description="CKK" evidence="9">
    <location>
        <begin position="913"/>
        <end position="1047"/>
    </location>
</feature>
<comment type="similarity">
    <text evidence="6">Belongs to the CAMSAP1 family.</text>
</comment>